<dbReference type="PANTHER" id="PTHR33375">
    <property type="entry name" value="CHROMOSOME-PARTITIONING PROTEIN PARB-RELATED"/>
    <property type="match status" value="1"/>
</dbReference>
<dbReference type="Gene3D" id="1.10.10.2830">
    <property type="match status" value="1"/>
</dbReference>
<dbReference type="SUPFAM" id="SSF109709">
    <property type="entry name" value="KorB DNA-binding domain-like"/>
    <property type="match status" value="1"/>
</dbReference>
<comment type="caution">
    <text evidence="2">The sequence shown here is derived from an EMBL/GenBank/DDBJ whole genome shotgun (WGS) entry which is preliminary data.</text>
</comment>
<dbReference type="EMBL" id="VJMG01000036">
    <property type="protein sequence ID" value="TRL38008.1"/>
    <property type="molecule type" value="Genomic_DNA"/>
</dbReference>
<protein>
    <submittedName>
        <fullName evidence="2">Chromosome partitioning protein ParB</fullName>
    </submittedName>
</protein>
<evidence type="ECO:0000259" key="1">
    <source>
        <dbReference type="SMART" id="SM00470"/>
    </source>
</evidence>
<keyword evidence="3" id="KW-1185">Reference proteome</keyword>
<dbReference type="InterPro" id="IPR036086">
    <property type="entry name" value="ParB/Sulfiredoxin_sf"/>
</dbReference>
<dbReference type="GO" id="GO:0007059">
    <property type="term" value="P:chromosome segregation"/>
    <property type="evidence" value="ECO:0007669"/>
    <property type="project" value="TreeGrafter"/>
</dbReference>
<dbReference type="InterPro" id="IPR003115">
    <property type="entry name" value="ParB_N"/>
</dbReference>
<dbReference type="Pfam" id="PF02195">
    <property type="entry name" value="ParB_N"/>
    <property type="match status" value="1"/>
</dbReference>
<accession>A0A549T810</accession>
<organism evidence="2 3">
    <name type="scientific">Rhizobium straminoryzae</name>
    <dbReference type="NCBI Taxonomy" id="1387186"/>
    <lineage>
        <taxon>Bacteria</taxon>
        <taxon>Pseudomonadati</taxon>
        <taxon>Pseudomonadota</taxon>
        <taxon>Alphaproteobacteria</taxon>
        <taxon>Hyphomicrobiales</taxon>
        <taxon>Rhizobiaceae</taxon>
        <taxon>Rhizobium/Agrobacterium group</taxon>
        <taxon>Rhizobium</taxon>
    </lineage>
</organism>
<dbReference type="SMART" id="SM00470">
    <property type="entry name" value="ParB"/>
    <property type="match status" value="1"/>
</dbReference>
<dbReference type="PANTHER" id="PTHR33375:SF1">
    <property type="entry name" value="CHROMOSOME-PARTITIONING PROTEIN PARB-RELATED"/>
    <property type="match status" value="1"/>
</dbReference>
<name>A0A549T810_9HYPH</name>
<gene>
    <name evidence="2" type="ORF">FNA46_13435</name>
</gene>
<evidence type="ECO:0000313" key="3">
    <source>
        <dbReference type="Proteomes" id="UP000316801"/>
    </source>
</evidence>
<dbReference type="Gene3D" id="3.90.1530.30">
    <property type="match status" value="1"/>
</dbReference>
<dbReference type="AlphaFoldDB" id="A0A549T810"/>
<reference evidence="2 3" key="1">
    <citation type="submission" date="2019-07" db="EMBL/GenBank/DDBJ databases">
        <title>Ln-dependent methylotrophs.</title>
        <authorList>
            <person name="Tani A."/>
        </authorList>
    </citation>
    <scope>NUCLEOTIDE SEQUENCE [LARGE SCALE GENOMIC DNA]</scope>
    <source>
        <strain evidence="2 3">SM12</strain>
    </source>
</reference>
<dbReference type="RefSeq" id="WP_143125720.1">
    <property type="nucleotide sequence ID" value="NZ_VJMG01000036.1"/>
</dbReference>
<dbReference type="SUPFAM" id="SSF110849">
    <property type="entry name" value="ParB/Sulfiredoxin"/>
    <property type="match status" value="1"/>
</dbReference>
<dbReference type="GO" id="GO:0005694">
    <property type="term" value="C:chromosome"/>
    <property type="evidence" value="ECO:0007669"/>
    <property type="project" value="TreeGrafter"/>
</dbReference>
<evidence type="ECO:0000313" key="2">
    <source>
        <dbReference type="EMBL" id="TRL38008.1"/>
    </source>
</evidence>
<proteinExistence type="predicted"/>
<sequence>MPDYKQLSLSQILIGPRQRPIDRDYAAVIGASMKEHGQLQPIVVRATPAAQCPYTLVIGGHRCTGAEIHGIEMLDAIVVKANSADAQMLELAENLHRRDLSVLDRAYFVQAYRDLWESKYGKISPGRENSDKLSLFSAEGASCYSQAVADKLGLTVRSAQRLNKISSQLHPDLRAVLQTSPAADNQSQLLALAKMEPQKQRQMAVALKAEPDVKKALAIVDPAPRLPKAQAEQALLLSRLVTAWEDASEETRRQFLEHIGMEGSAELSQLMADLKSEAA</sequence>
<dbReference type="InterPro" id="IPR050336">
    <property type="entry name" value="Chromosome_partition/occlusion"/>
</dbReference>
<feature type="domain" description="ParB-like N-terminal" evidence="1">
    <location>
        <begin position="5"/>
        <end position="95"/>
    </location>
</feature>
<dbReference type="Proteomes" id="UP000316801">
    <property type="component" value="Unassembled WGS sequence"/>
</dbReference>